<dbReference type="SUPFAM" id="SSF54631">
    <property type="entry name" value="CBS-domain pair"/>
    <property type="match status" value="1"/>
</dbReference>
<dbReference type="CDD" id="cd02859">
    <property type="entry name" value="E_set_AMPKbeta_like_N"/>
    <property type="match status" value="1"/>
</dbReference>
<evidence type="ECO:0000256" key="4">
    <source>
        <dbReference type="SAM" id="MobiDB-lite"/>
    </source>
</evidence>
<dbReference type="SUPFAM" id="SSF81296">
    <property type="entry name" value="E set domains"/>
    <property type="match status" value="1"/>
</dbReference>
<keyword evidence="2 3" id="KW-0129">CBS domain</keyword>
<feature type="region of interest" description="Disordered" evidence="4">
    <location>
        <begin position="163"/>
        <end position="189"/>
    </location>
</feature>
<dbReference type="InterPro" id="IPR013783">
    <property type="entry name" value="Ig-like_fold"/>
</dbReference>
<evidence type="ECO:0000259" key="5">
    <source>
        <dbReference type="PROSITE" id="PS51371"/>
    </source>
</evidence>
<dbReference type="InterPro" id="IPR032640">
    <property type="entry name" value="AMPK1_CBM"/>
</dbReference>
<dbReference type="PROSITE" id="PS51371">
    <property type="entry name" value="CBS"/>
    <property type="match status" value="1"/>
</dbReference>
<dbReference type="Gene3D" id="2.60.40.10">
    <property type="entry name" value="Immunoglobulins"/>
    <property type="match status" value="1"/>
</dbReference>
<keyword evidence="1" id="KW-0677">Repeat</keyword>
<dbReference type="InterPro" id="IPR046342">
    <property type="entry name" value="CBS_dom_sf"/>
</dbReference>
<evidence type="ECO:0000256" key="1">
    <source>
        <dbReference type="ARBA" id="ARBA00022737"/>
    </source>
</evidence>
<comment type="caution">
    <text evidence="6">The sequence shown here is derived from an EMBL/GenBank/DDBJ whole genome shotgun (WGS) entry which is preliminary data.</text>
</comment>
<name>A0A3L6FY48_MAIZE</name>
<evidence type="ECO:0000313" key="7">
    <source>
        <dbReference type="Proteomes" id="UP000251960"/>
    </source>
</evidence>
<proteinExistence type="predicted"/>
<reference evidence="6 7" key="1">
    <citation type="journal article" date="2018" name="Nat. Genet.">
        <title>Extensive intraspecific gene order and gene structural variations between Mo17 and other maize genomes.</title>
        <authorList>
            <person name="Sun S."/>
            <person name="Zhou Y."/>
            <person name="Chen J."/>
            <person name="Shi J."/>
            <person name="Zhao H."/>
            <person name="Zhao H."/>
            <person name="Song W."/>
            <person name="Zhang M."/>
            <person name="Cui Y."/>
            <person name="Dong X."/>
            <person name="Liu H."/>
            <person name="Ma X."/>
            <person name="Jiao Y."/>
            <person name="Wang B."/>
            <person name="Wei X."/>
            <person name="Stein J.C."/>
            <person name="Glaubitz J.C."/>
            <person name="Lu F."/>
            <person name="Yu G."/>
            <person name="Liang C."/>
            <person name="Fengler K."/>
            <person name="Li B."/>
            <person name="Rafalski A."/>
            <person name="Schnable P.S."/>
            <person name="Ware D.H."/>
            <person name="Buckler E.S."/>
            <person name="Lai J."/>
        </authorList>
    </citation>
    <scope>NUCLEOTIDE SEQUENCE [LARGE SCALE GENOMIC DNA]</scope>
    <source>
        <strain evidence="7">cv. Missouri 17</strain>
        <tissue evidence="6">Seedling</tissue>
    </source>
</reference>
<dbReference type="Pfam" id="PF16561">
    <property type="entry name" value="AMPK1_CBM"/>
    <property type="match status" value="1"/>
</dbReference>
<accession>A0A3L6FY48</accession>
<evidence type="ECO:0000313" key="6">
    <source>
        <dbReference type="EMBL" id="PWZ39805.1"/>
    </source>
</evidence>
<dbReference type="AlphaFoldDB" id="A0A3L6FY48"/>
<feature type="domain" description="CBS" evidence="5">
    <location>
        <begin position="216"/>
        <end position="276"/>
    </location>
</feature>
<evidence type="ECO:0000256" key="3">
    <source>
        <dbReference type="PROSITE-ProRule" id="PRU00703"/>
    </source>
</evidence>
<dbReference type="InterPro" id="IPR014756">
    <property type="entry name" value="Ig_E-set"/>
</dbReference>
<protein>
    <submittedName>
        <fullName evidence="6">Sucrose nonfermenting 4-like protein</fullName>
    </submittedName>
</protein>
<gene>
    <name evidence="6" type="primary">SNF4_1</name>
    <name evidence="6" type="ORF">Zm00014a_042859</name>
</gene>
<dbReference type="InterPro" id="IPR000644">
    <property type="entry name" value="CBS_dom"/>
</dbReference>
<dbReference type="Gene3D" id="3.10.580.10">
    <property type="entry name" value="CBS-domain"/>
    <property type="match status" value="1"/>
</dbReference>
<dbReference type="EMBL" id="NCVQ01000003">
    <property type="protein sequence ID" value="PWZ39805.1"/>
    <property type="molecule type" value="Genomic_DNA"/>
</dbReference>
<dbReference type="GO" id="GO:0009507">
    <property type="term" value="C:chloroplast"/>
    <property type="evidence" value="ECO:0007669"/>
    <property type="project" value="UniProtKB-ARBA"/>
</dbReference>
<evidence type="ECO:0000256" key="2">
    <source>
        <dbReference type="ARBA" id="ARBA00023122"/>
    </source>
</evidence>
<dbReference type="InterPro" id="IPR050511">
    <property type="entry name" value="AMPK_gamma/SDS23_families"/>
</dbReference>
<organism evidence="6 7">
    <name type="scientific">Zea mays</name>
    <name type="common">Maize</name>
    <dbReference type="NCBI Taxonomy" id="4577"/>
    <lineage>
        <taxon>Eukaryota</taxon>
        <taxon>Viridiplantae</taxon>
        <taxon>Streptophyta</taxon>
        <taxon>Embryophyta</taxon>
        <taxon>Tracheophyta</taxon>
        <taxon>Spermatophyta</taxon>
        <taxon>Magnoliopsida</taxon>
        <taxon>Liliopsida</taxon>
        <taxon>Poales</taxon>
        <taxon>Poaceae</taxon>
        <taxon>PACMAD clade</taxon>
        <taxon>Panicoideae</taxon>
        <taxon>Andropogonodae</taxon>
        <taxon>Andropogoneae</taxon>
        <taxon>Tripsacinae</taxon>
        <taxon>Zea</taxon>
    </lineage>
</organism>
<sequence length="456" mass="52127">MAPAWNSLLPYRTCHRARRPSLPQVSHQNLHFILHGAPSGGLVLVSKDPDNIHEIVLREYTELVIDETEVSEAIPAEGKGVGLTWEEAKLQLYDLLICIRYSVSPVAFSVPHTFIWHFCAIQYRFLVDGVWRCDETKPFVRDEYGLISNEVLVENNVQPIVQPEPSIGGTNMDKGTILKTMPPEPSSQNPSMQIAVIRHVVSGILLHNTIYDVVPLSSKLTVLDTQLPVKQAFKIMHDEGLALVPLWDDRQGTITGMLTALDFVLISRKLQRNIQVIGNEEPVSAWKEAKLQFYGMMDKAGNLAMKRIIDKRRIHYRREHDGNSKHDWWRQPWDESEVEGLHITMDDFEFEISILSKPGILLNEDKSFESTLMLKIVWFSWQMDSGAFIYLYISFKLTTLVMLKLMKTSDEKRDMLHMHEIDVGSIDEHSTKSDEEYEGLAMRDVMATGPTMSIKL</sequence>
<dbReference type="PANTHER" id="PTHR13780:SF131">
    <property type="entry name" value="SUCROSE NONFERMENTING 4-LIKE PROTEIN ISOFORM X1"/>
    <property type="match status" value="1"/>
</dbReference>
<dbReference type="Proteomes" id="UP000251960">
    <property type="component" value="Chromosome 2"/>
</dbReference>
<dbReference type="ExpressionAtlas" id="A0A3L6FY48">
    <property type="expression patterns" value="baseline and differential"/>
</dbReference>
<dbReference type="PANTHER" id="PTHR13780">
    <property type="entry name" value="AMP-ACTIVATED PROTEIN KINASE, GAMMA REGULATORY SUBUNIT"/>
    <property type="match status" value="1"/>
</dbReference>